<evidence type="ECO:0000259" key="11">
    <source>
        <dbReference type="PROSITE" id="PS52004"/>
    </source>
</evidence>
<dbReference type="Proteomes" id="UP000198609">
    <property type="component" value="Unassembled WGS sequence"/>
</dbReference>
<dbReference type="Pfam" id="PF00109">
    <property type="entry name" value="ketoacyl-synt"/>
    <property type="match status" value="3"/>
</dbReference>
<evidence type="ECO:0000256" key="3">
    <source>
        <dbReference type="ARBA" id="ARBA00022553"/>
    </source>
</evidence>
<dbReference type="Pfam" id="PF18369">
    <property type="entry name" value="PKS_DE"/>
    <property type="match status" value="1"/>
</dbReference>
<dbReference type="InterPro" id="IPR014031">
    <property type="entry name" value="Ketoacyl_synth_C"/>
</dbReference>
<dbReference type="InterPro" id="IPR036736">
    <property type="entry name" value="ACP-like_sf"/>
</dbReference>
<dbReference type="InterPro" id="IPR049552">
    <property type="entry name" value="PKS_DH_N"/>
</dbReference>
<dbReference type="Gene3D" id="3.40.366.10">
    <property type="entry name" value="Malonyl-Coenzyme A Acyl Carrier Protein, domain 2"/>
    <property type="match status" value="3"/>
</dbReference>
<feature type="domain" description="Carrier" evidence="10">
    <location>
        <begin position="2745"/>
        <end position="2820"/>
    </location>
</feature>
<dbReference type="InterPro" id="IPR001227">
    <property type="entry name" value="Ac_transferase_dom_sf"/>
</dbReference>
<comment type="pathway">
    <text evidence="1">Antibiotic biosynthesis.</text>
</comment>
<dbReference type="GO" id="GO:0031177">
    <property type="term" value="F:phosphopantetheine binding"/>
    <property type="evidence" value="ECO:0007669"/>
    <property type="project" value="InterPro"/>
</dbReference>
<dbReference type="Pfam" id="PF16197">
    <property type="entry name" value="KAsynt_C_assoc"/>
    <property type="match status" value="3"/>
</dbReference>
<dbReference type="SUPFAM" id="SSF51735">
    <property type="entry name" value="NAD(P)-binding Rossmann-fold domains"/>
    <property type="match status" value="6"/>
</dbReference>
<dbReference type="SUPFAM" id="SSF56801">
    <property type="entry name" value="Acetyl-CoA synthetase-like"/>
    <property type="match status" value="1"/>
</dbReference>
<evidence type="ECO:0000259" key="12">
    <source>
        <dbReference type="PROSITE" id="PS52019"/>
    </source>
</evidence>
<dbReference type="GO" id="GO:0004315">
    <property type="term" value="F:3-oxoacyl-[acyl-carrier-protein] synthase activity"/>
    <property type="evidence" value="ECO:0007669"/>
    <property type="project" value="InterPro"/>
</dbReference>
<dbReference type="Pfam" id="PF00550">
    <property type="entry name" value="PP-binding"/>
    <property type="match status" value="4"/>
</dbReference>
<dbReference type="PROSITE" id="PS50075">
    <property type="entry name" value="CARRIER"/>
    <property type="match status" value="4"/>
</dbReference>
<dbReference type="InterPro" id="IPR045851">
    <property type="entry name" value="AMP-bd_C_sf"/>
</dbReference>
<dbReference type="Pfam" id="PF02801">
    <property type="entry name" value="Ketoacyl-synt_C"/>
    <property type="match status" value="3"/>
</dbReference>
<evidence type="ECO:0000259" key="10">
    <source>
        <dbReference type="PROSITE" id="PS50075"/>
    </source>
</evidence>
<dbReference type="Pfam" id="PF00501">
    <property type="entry name" value="AMP-binding"/>
    <property type="match status" value="1"/>
</dbReference>
<feature type="domain" description="Carrier" evidence="10">
    <location>
        <begin position="995"/>
        <end position="1070"/>
    </location>
</feature>
<dbReference type="InterPro" id="IPR020807">
    <property type="entry name" value="PKS_DH"/>
</dbReference>
<dbReference type="Pfam" id="PF08659">
    <property type="entry name" value="KR"/>
    <property type="match status" value="3"/>
</dbReference>
<keyword evidence="5" id="KW-0677">Repeat</keyword>
<organism evidence="13 14">
    <name type="scientific">Streptomyces melanosporofaciens</name>
    <dbReference type="NCBI Taxonomy" id="67327"/>
    <lineage>
        <taxon>Bacteria</taxon>
        <taxon>Bacillati</taxon>
        <taxon>Actinomycetota</taxon>
        <taxon>Actinomycetes</taxon>
        <taxon>Kitasatosporales</taxon>
        <taxon>Streptomycetaceae</taxon>
        <taxon>Streptomyces</taxon>
        <taxon>Streptomyces violaceusniger group</taxon>
    </lineage>
</organism>
<protein>
    <submittedName>
        <fullName evidence="13">Rifamycin polyketide synthase modules 1, 2 and 3</fullName>
    </submittedName>
</protein>
<dbReference type="InterPro" id="IPR014043">
    <property type="entry name" value="Acyl_transferase_dom"/>
</dbReference>
<dbReference type="InterPro" id="IPR042104">
    <property type="entry name" value="PKS_dehydratase_sf"/>
</dbReference>
<dbReference type="SMART" id="SM00823">
    <property type="entry name" value="PKS_PP"/>
    <property type="match status" value="4"/>
</dbReference>
<keyword evidence="3" id="KW-0597">Phosphoprotein</keyword>
<dbReference type="FunFam" id="1.10.1200.10:FF:000007">
    <property type="entry name" value="Probable polyketide synthase pks17"/>
    <property type="match status" value="3"/>
</dbReference>
<evidence type="ECO:0000256" key="5">
    <source>
        <dbReference type="ARBA" id="ARBA00022737"/>
    </source>
</evidence>
<dbReference type="Pfam" id="PF22953">
    <property type="entry name" value="SpnB_Rossmann"/>
    <property type="match status" value="2"/>
</dbReference>
<keyword evidence="6" id="KW-0045">Antibiotic biosynthesis</keyword>
<evidence type="ECO:0000256" key="4">
    <source>
        <dbReference type="ARBA" id="ARBA00022679"/>
    </source>
</evidence>
<dbReference type="InterPro" id="IPR018201">
    <property type="entry name" value="Ketoacyl_synth_AS"/>
</dbReference>
<dbReference type="FunFam" id="3.40.47.10:FF:000019">
    <property type="entry name" value="Polyketide synthase type I"/>
    <property type="match status" value="3"/>
</dbReference>
<reference evidence="14" key="1">
    <citation type="submission" date="2016-10" db="EMBL/GenBank/DDBJ databases">
        <authorList>
            <person name="Varghese N."/>
            <person name="Submissions S."/>
        </authorList>
    </citation>
    <scope>NUCLEOTIDE SEQUENCE [LARGE SCALE GENOMIC DNA]</scope>
    <source>
        <strain evidence="14">DSM 40318</strain>
    </source>
</reference>
<keyword evidence="14" id="KW-1185">Reference proteome</keyword>
<feature type="domain" description="Ketosynthase family 3 (KS3)" evidence="11">
    <location>
        <begin position="2838"/>
        <end position="3263"/>
    </location>
</feature>
<evidence type="ECO:0000256" key="9">
    <source>
        <dbReference type="PROSITE-ProRule" id="PRU01363"/>
    </source>
</evidence>
<dbReference type="InterPro" id="IPR032821">
    <property type="entry name" value="PKS_assoc"/>
</dbReference>
<dbReference type="InterPro" id="IPR036291">
    <property type="entry name" value="NAD(P)-bd_dom_sf"/>
</dbReference>
<dbReference type="InterPro" id="IPR057326">
    <property type="entry name" value="KR_dom"/>
</dbReference>
<dbReference type="InterPro" id="IPR049900">
    <property type="entry name" value="PKS_mFAS_DH"/>
</dbReference>
<dbReference type="SUPFAM" id="SSF52151">
    <property type="entry name" value="FabD/lysophospholipase-like"/>
    <property type="match status" value="3"/>
</dbReference>
<dbReference type="PROSITE" id="PS00606">
    <property type="entry name" value="KS3_1"/>
    <property type="match status" value="3"/>
</dbReference>
<dbReference type="PANTHER" id="PTHR43775:SF51">
    <property type="entry name" value="INACTIVE PHENOLPHTHIOCEROL SYNTHESIS POLYKETIDE SYNTHASE TYPE I PKS1-RELATED"/>
    <property type="match status" value="1"/>
</dbReference>
<name>A0A1H5B9U1_STRMJ</name>
<dbReference type="Pfam" id="PF14765">
    <property type="entry name" value="PS-DH"/>
    <property type="match status" value="1"/>
</dbReference>
<dbReference type="CDD" id="cd00833">
    <property type="entry name" value="PKS"/>
    <property type="match status" value="3"/>
</dbReference>
<dbReference type="GO" id="GO:0033068">
    <property type="term" value="P:macrolide biosynthetic process"/>
    <property type="evidence" value="ECO:0007669"/>
    <property type="project" value="UniProtKB-ARBA"/>
</dbReference>
<dbReference type="Pfam" id="PF21089">
    <property type="entry name" value="PKS_DH_N"/>
    <property type="match status" value="1"/>
</dbReference>
<feature type="region of interest" description="N-terminal hotdog fold" evidence="9">
    <location>
        <begin position="2002"/>
        <end position="2128"/>
    </location>
</feature>
<evidence type="ECO:0000256" key="2">
    <source>
        <dbReference type="ARBA" id="ARBA00022450"/>
    </source>
</evidence>
<dbReference type="GO" id="GO:0006633">
    <property type="term" value="P:fatty acid biosynthetic process"/>
    <property type="evidence" value="ECO:0007669"/>
    <property type="project" value="InterPro"/>
</dbReference>
<feature type="domain" description="Carrier" evidence="10">
    <location>
        <begin position="5331"/>
        <end position="5406"/>
    </location>
</feature>
<dbReference type="InterPro" id="IPR055123">
    <property type="entry name" value="SpnB-like_Rossmann"/>
</dbReference>
<dbReference type="SUPFAM" id="SSF47336">
    <property type="entry name" value="ACP-like"/>
    <property type="match status" value="4"/>
</dbReference>
<proteinExistence type="predicted"/>
<evidence type="ECO:0000256" key="8">
    <source>
        <dbReference type="ARBA" id="ARBA00023315"/>
    </source>
</evidence>
<dbReference type="InterPro" id="IPR009081">
    <property type="entry name" value="PP-bd_ACP"/>
</dbReference>
<dbReference type="PROSITE" id="PS00012">
    <property type="entry name" value="PHOSPHOPANTETHEINE"/>
    <property type="match status" value="3"/>
</dbReference>
<dbReference type="InterPro" id="IPR013968">
    <property type="entry name" value="PKS_KR"/>
</dbReference>
<dbReference type="EMBL" id="FNST01000002">
    <property type="protein sequence ID" value="SED51185.1"/>
    <property type="molecule type" value="Genomic_DNA"/>
</dbReference>
<dbReference type="PROSITE" id="PS52019">
    <property type="entry name" value="PKS_MFAS_DH"/>
    <property type="match status" value="1"/>
</dbReference>
<dbReference type="FunFam" id="3.40.366.10:FF:000002">
    <property type="entry name" value="Probable polyketide synthase 2"/>
    <property type="match status" value="3"/>
</dbReference>
<dbReference type="SMART" id="SM00826">
    <property type="entry name" value="PKS_DH"/>
    <property type="match status" value="1"/>
</dbReference>
<dbReference type="InterPro" id="IPR025110">
    <property type="entry name" value="AMP-bd_C"/>
</dbReference>
<dbReference type="InterPro" id="IPR049551">
    <property type="entry name" value="PKS_DH_C"/>
</dbReference>
<feature type="domain" description="Ketosynthase family 3 (KS3)" evidence="11">
    <location>
        <begin position="1103"/>
        <end position="1532"/>
    </location>
</feature>
<sequence length="5487" mass="573032">MLRTELIRPIQDLLTEQSRRYGDKTAYIDARRAISYRELEVRTRRLAGHLAGLSLLPGDRVAMYLGNRVEMVESYFAVVRAGGIGVPVNPHVSQAELEHLLSAGGSQVVITDTAHLPLLRRLPPGTSPPTVLVVGEDPVPPGCLSYERFATTEPGTPARDDHGLDDIAWMLFTSGTTNKPKGVLATQRNCLWSVAASYVPALGLTAEDRVLWPLPLFHSLSHIVCVLAVTAVGATARITDGHSAEDVLEQWGQERSTVIAGVPTLYHFLVRASKAPGFTAPELRVGLVGGAVTTAALRRSVEDAFGAPLIDAYGSTETSGSIAINWPTGARVEGSCGLPVPGLALRVVDHRTGLDVPDGTEGEVWVRGPNIMAGYHNQPETTAEALRDGWFHTGDLARRDRDGYLTVTGRLKELIIRAGENIHPVEVEDVLRMTPGVADVAVVGKPHEVFGEVPVAFIVPAPGGFDPAQALALCRERLSYFKVPEELYEIARIPRTATGKVTRHRLLDGPARLRAVGNTYHDALFRTNWIPQPTAPQPRPGHWALLGQPDTGLVGLLRATGTEPVGHIDTDGLRAAVAGASSPLPAVALLPAPVDTGADATAQGYGRATATDVVLREVETWLAAAELSDAVLVVLTHSAVATTTGEDVRNPEQAALWGLVRSVQAAHPGRIAIVDLDEPDDEASVSALVATVASGEPQSAVRSGVVLLPRLERVALDLGLGMGPDVSVGLGLGMDTERDTSVAFDPLGTAVVTGVDTRRGAAIARHLVAGYGVRRLLLIAPPGQGGRAAELCAQLTDAGADVRLVECDLDNRTKLRRALAKAGSPLSVVVHAWEAVDEPSDARVAAEARTLHELTRNADLTAFVLSSSTKGLLGAAGETTEAASAAFLDAYAQHLRMRGVPAQSIAWGPWEGETDETTGALSPQQALAALDAALAVDQAQLVAMKLDSTAVPTGASSPLLQDLIDVPARTATVDEAVAIALRERLTDAHEADRDRLLTDLVRGHLADLLGLADKQAVEPERAFTDLGLTSITVVELRNRLSEDTGLRLPATSAFDHPTPLALGSMLRRELLGGGTAVASGPPVAAIPVPAPGSAVVAGSGAGDEPIAIVGMACRLPGGVGSPEELWELVLAGGEGIGEFPADRGWDLENLFDPDPDHAGTSYARRGGFLYDAGEFDADFFGISPREALAMDPQQRLLLETSWEALERAGIDPGSLRGQDVGVFAGMMHQNYGVGPTEAADTPAGLEGHLMTGTSASVVSGRVSYVLGFEGPAVTVDTACSSSLVALHLAAQALRSGECSMALAGGVTVMAGPDAFVEFSRQRGLAADGRCKSFAASADGTGWSEGAGVVLVERLSDAERLGHRVLAVVRGSAVNQDGASNGLTAPNGPSQQRVIRRALAVAGLVAADVDVVEAHGTGTPLGDPIEAQAVLATYGQGRPEGRPLWLGSLKSNVGHAQAAAGVAGVIKMVLALRYGVLPRTLHVDEPSPQVDWSAGAVELLAEERVWPEVGRPRRAGVSGFGVSGTNAHVILEQAPDWPGDNVPMPEVPGGVVPLVVSGRGDAGLRAQARRLLDFAEGQPDVGVVELGAALTSGRATLSNRAVVVAGDRAEALAGLAAVAEGGGAGAADVRGRVVFVFPGQGAQWVGMGAGLLESCGVFAEGLGECAGVLDPLTGWSLVDVVRGVGGGVSLDRVDVVQPVSFAVMVALARVWRWFGVEPSAVVGHSQGEIAAACVAGGLSLEDAARVVVLRSRAIAAGLSGRGGMVSLAVGVAEVESLVSRWSGRVEVAAVNGPSSVVVAGEVEALRELVEECEGAGVRARWVDVDYASHTSQVEAVEEELARSLAQVRPVSSRIPFFSTVEAGWVDTAELDAGYWYRNLRSTVRFAPSINQLIEEGFAAFVEVSAHPVLTMSIEAAAERADAGPVVVTGTLRRDEGGMRRVLTSLAEAYVRGVPVDWTALLGGVPAHAALDLPTYAFQHQHYWLKSGHRSGEATAVGLAGAQHPLLGAWVELPDTDGVLFTSRLSLSTHPWLADHRVAGAVVLPGSAFVELAVRAGDEVGCGVVDALLIEAPLVLAESMSVQLQVVVGGADDSGRRRLTVHSRRQGDGSDGTDWTRHATGTLAEATTAPDIDLALWPPAGATPIDVDQVYDDLAQGGRGIGPAFRVLRSAWTRGTDTFVEVELADDQYEEAERCTLHPALLEAVCHVDTHADTHADTHGEASALPVAYRAVSLSATGATALRARISPDGQGGVALELADSAGRAVGSVGSVMWRPLPADGLVSGAGTDPQDALFQVQWCPLPVASAASALATSDPVTATMTLTVTSPAELTTLAAQGNVPPFVCVDLADTTHGLRALTSQALEWVQAWLAAPETDARLVIVTREATDPICAAVWGLVRSAQSEAPDRLVLVAMDEDAASGALLPAALATGEPQIAITAGAASVPRLVRATPDEEEPRGPLDPAGTVLVTGGTGALGRLFARHLVAEHGVRNLLLVSRRGGAAEGVAELESELGALGASVRTVACDIGDRTAVAELLASIPADAPLTAVVHTAGVLDDGVVTAMTPERLDTVLRPKADAAVILHELTRDLDLAAFVVFSSAAGVFGNPGQANYAAANAFLDALAQQRRAAGLPATALAWGHWALSSEMTAHLTAADLRQHTRRFGMTALAEQTGLALFDAGLRSAAPALVAARLDLAGLRVHAATTPVVPLLHKLVPPGRRIVRRTELPQTDLVRRLESADPAEREQMLLDLVTRHAAQVLGHSSADGLAAVRAFRDLGFDSLTSVELRNRLNVATGLRLPSTLLYDHPSPRALTRHLHTELLGSPSTPVAAAPADKASDEGIAIVAMSCRFPGGVHSPEDFWRLINEGGDAVGDFPDDRGWDLSSLYDRDPDHPGTSYVRHGAFLPDAAGFDAEFFGISPREALAMDPQQRLLLETSWEVFERAGIDPTTVGGSAIGVFTGMNTQDYAIRLRHVPDEVEGHRITGVSAAVLSGRVAYTLGLEGPAVTVDTACSSSLVALHLAAQALRSGECSMALAGGVTVMAGPDAFVDFSRQRGLSVDGRCKPFAASADGTGWAEGVGVLLLERLSDAERNGHQVLAVVRGSAVNQDGASNGLTAPNGPSQQRVIRQALAGAGVSAADVDLVEAHGTGTALGDPIEAQAILATYGQDRDRPLWLGSVKSNIGHAQAAAGVAGVIKTVMAMRHGVLPRTLHVDAPTPEVDWSAGSVELLTEERPWPEAAERPRRAGVSAFGVSGTNAHVIVEQAPATATPTEPAAADPDAIPAIPWVISARTADGLFGQAARLAEFARRHPELDPGDIAHSLITTRAAFDHRAVVVGVGRAELLSGLDAITGPSDGPIARGVPSPGRLAVLFTGQGSQYVGMGRELHARCPVFRDAFDAVCGQLDRHLVDAGHVAHPVRDVVFAEPGSPEAELLDRTVYAQAGLFALETALFRLYASWGVRPDALAGHSVGELTAAHVAGVLSLEDAAALLAARGRLMQDLPGGVMVALNAPESVVRSLLADEPGAVDIAAVNGPASVVVSGDRDAVVAVERTCAAEGYRTKRLRVSHAFHSAHMDGVLEAFRAVATGLSYAPPTVPIVSNVTGEWATPDQLCSPDYWVEHARRTVRFLDGVSTLNDGDITTFLELGPDGVLTAMAQEALGDGADPAMFVATLHGEEAEPVAAVAALARLHVRGVPVDWTALFSGSSRRRVDLPTYAFQHRRYWPDAPVSDATTAGELDSARRLPPDAAALPGGGTDFAERLMAGTEAESRRLVMDVVLSSAAAVLGHDHASAIDGERAFQDLGFDSLNVVRLRNRLRELTGAELPTTLAFDYPTPAALASFLHARLLGRDTGPTGSARAAGDPTEPIAIVGMACRLPGGVASPEDLWELVTAQGEGIGDFPADRGWDLENLFDPDPDHAGTSYARRGGFLYDAGEFDADFFGISPREALAMDPQQRLLLETSWEALERAGIDPASLRGHDIGVFAGMVNHDYASRLDTAPDGSEGYLMTGGAGSVLSGRVSYVLGFEGPAVTVDTACSSSLVALHLAAQALRSGECSMALAGGVTVMAGPEAFVEFSRQRGLAADGRCKSFAASADGTGWAEGAGVVLVERLSDAERLGHRVLAVVRGSAVNQDGASNGLTAPNGPSQQRVIRRALAVAGLVAADVDAVEAHGTGTPLGDPIEAQAVLATYGQDRERPLLMGSLKSNIGHAQAAAGVASVIKMVLALRHGIAPRTLHVDEPTPQVDWSAGAVELLTEERVWPEVGRPRRAGVSAFGVSGTNAHVILEQPLDVAEPAPPAPQLPGGLALLPVSARGEGALRAQAQRLLSSLDQRPDQDLGEFALALGCGRAGLSDRAVVVAGDREEALSGLAAVVRGESVVGVVSGSVVRGRLGVLFAGQGCQRVGMGRGLYEVFPVFREAFDVVCEALDRELGAGGVSGSVRDVVFGDGVLLERTVFAQAGLFAVEVGLFRLVESWGVVVDVVGGHSVGEVAAAYVAGVLSLADAVVLVAARGRLMEALPEGGAMVAVGAGEDQVRPLLVPGVDIAAVNGPSAVVLSGDEEPVLRVARTFSEQGCRTRRLAVSHAFHSARMEPMLEDFREAIADLSFSAPVIPLVSNVTGRLADAEVVCSPEYWVEHVRAAVRFADGVRALADYGVSTYLELAPDAVLSAVVGDCLPEESAEESVVVPSLRREGDEVRALLSAVARLHVAGVRIDFGALFGGAVPPVHLPDLPTYAFQRAHYWLHDTRPGAHQSPGGASDDTDDARFWAAVEREDLGSVAEALDLADGEDDRAALDAVGGALGVLSDWRRKRGEKSAADRLRYQVIWKPLPGAASGVPTGTWLVVLPYGCRDEDYAAQVVPALNRQGLRTTTLRLDGAESADRVALAETLRGALADHEDIGGVLSLLALDQRIRPGSATLTEGVAATLALVQALGDLGCGHRLYCATTGAVSVGAADRLSAPEQAAVWGLGLAVALEQPDRWGALVDLPDLIDDRAARTLLGALADPGDEDQLAIRATGAFVRRMRSHPLPSVVAKPEWRPRGTVLVTGGTEGLGRHAARWLAGAGAEHLVLTVGTEPGASDPEAPDVVALRDELSGQGTKVTVCPVELTDRDAVERLLTGPAAYPELTGVVHTADLARIAQTDATSTDELARTLAAKVDGLLHLDTLLTDRELDLFVVFSSVASVWGGGGQGLIGAANAQLDALIERRRARGQVATSVAWGVIDGFGVAADATAQEQLRRRGVLPMAPEAAMAALTHAVRHDDTLAAVADIDWAAFVPAFTSLRPSPLIGDLPGVQEIVDSLRPDEAADESASEFLRELAAGSDAERERALMKVVRENAAIALGHSGVEAVKPQRAFQEMGFDSLAAVNLRNTLGAALGTRLPATLVFDYPTPAALVEYLRTELLGDQGDDEVTEADEEEIRRVLASVPFSRFREAGVLDALRSLARTDATEGNGSRPSADEELDLIDGMDIAGLVQRAFDGTQL</sequence>
<dbReference type="InterPro" id="IPR020806">
    <property type="entry name" value="PKS_PP-bd"/>
</dbReference>
<dbReference type="SMART" id="SM00825">
    <property type="entry name" value="PKS_KS"/>
    <property type="match status" value="3"/>
</dbReference>
<dbReference type="InterPro" id="IPR041618">
    <property type="entry name" value="PKS_DE"/>
</dbReference>
<dbReference type="SUPFAM" id="SSF55048">
    <property type="entry name" value="Probable ACP-binding domain of malonyl-CoA ACP transacylase"/>
    <property type="match status" value="3"/>
</dbReference>
<dbReference type="PANTHER" id="PTHR43775">
    <property type="entry name" value="FATTY ACID SYNTHASE"/>
    <property type="match status" value="1"/>
</dbReference>
<evidence type="ECO:0000313" key="13">
    <source>
        <dbReference type="EMBL" id="SED51185.1"/>
    </source>
</evidence>
<dbReference type="CDD" id="cd08952">
    <property type="entry name" value="KR_1_SDR_x"/>
    <property type="match status" value="1"/>
</dbReference>
<dbReference type="Gene3D" id="6.10.140.1830">
    <property type="match status" value="1"/>
</dbReference>
<dbReference type="Gene3D" id="3.40.50.720">
    <property type="entry name" value="NAD(P)-binding Rossmann-like Domain"/>
    <property type="match status" value="3"/>
</dbReference>
<dbReference type="CDD" id="cd08956">
    <property type="entry name" value="KR_3_FAS_SDR_x"/>
    <property type="match status" value="2"/>
</dbReference>
<dbReference type="InterPro" id="IPR006162">
    <property type="entry name" value="Ppantetheine_attach_site"/>
</dbReference>
<dbReference type="InterPro" id="IPR000873">
    <property type="entry name" value="AMP-dep_synth/lig_dom"/>
</dbReference>
<dbReference type="InterPro" id="IPR016039">
    <property type="entry name" value="Thiolase-like"/>
</dbReference>
<dbReference type="Gene3D" id="3.40.47.10">
    <property type="match status" value="3"/>
</dbReference>
<dbReference type="PROSITE" id="PS52004">
    <property type="entry name" value="KS3_2"/>
    <property type="match status" value="3"/>
</dbReference>
<dbReference type="SMART" id="SM00827">
    <property type="entry name" value="PKS_AT"/>
    <property type="match status" value="3"/>
</dbReference>
<feature type="region of interest" description="C-terminal hotdog fold" evidence="9">
    <location>
        <begin position="2140"/>
        <end position="2281"/>
    </location>
</feature>
<dbReference type="Gene3D" id="3.40.50.12780">
    <property type="entry name" value="N-terminal domain of ligase-like"/>
    <property type="match status" value="1"/>
</dbReference>
<dbReference type="InterPro" id="IPR020841">
    <property type="entry name" value="PKS_Beta-ketoAc_synthase_dom"/>
</dbReference>
<dbReference type="GO" id="GO:0004312">
    <property type="term" value="F:fatty acid synthase activity"/>
    <property type="evidence" value="ECO:0007669"/>
    <property type="project" value="TreeGrafter"/>
</dbReference>
<dbReference type="Pfam" id="PF00698">
    <property type="entry name" value="Acyl_transf_1"/>
    <property type="match status" value="3"/>
</dbReference>
<evidence type="ECO:0000256" key="6">
    <source>
        <dbReference type="ARBA" id="ARBA00023194"/>
    </source>
</evidence>
<dbReference type="RefSeq" id="WP_093469292.1">
    <property type="nucleotide sequence ID" value="NZ_FNST01000002.1"/>
</dbReference>
<dbReference type="InterPro" id="IPR016035">
    <property type="entry name" value="Acyl_Trfase/lysoPLipase"/>
</dbReference>
<keyword evidence="4" id="KW-0808">Transferase</keyword>
<gene>
    <name evidence="13" type="ORF">SAMN04490356_8772</name>
</gene>
<dbReference type="Gene3D" id="1.10.1200.10">
    <property type="entry name" value="ACP-like"/>
    <property type="match status" value="4"/>
</dbReference>
<dbReference type="Gene3D" id="3.30.70.3290">
    <property type="match status" value="3"/>
</dbReference>
<feature type="domain" description="Carrier" evidence="10">
    <location>
        <begin position="3769"/>
        <end position="3847"/>
    </location>
</feature>
<dbReference type="SMART" id="SM01294">
    <property type="entry name" value="PKS_PP_betabranch"/>
    <property type="match status" value="3"/>
</dbReference>
<dbReference type="InterPro" id="IPR014030">
    <property type="entry name" value="Ketoacyl_synth_N"/>
</dbReference>
<evidence type="ECO:0000313" key="14">
    <source>
        <dbReference type="Proteomes" id="UP000198609"/>
    </source>
</evidence>
<dbReference type="SMART" id="SM00822">
    <property type="entry name" value="PKS_KR"/>
    <property type="match status" value="3"/>
</dbReference>
<feature type="domain" description="Ketosynthase family 3 (KS3)" evidence="11">
    <location>
        <begin position="3865"/>
        <end position="4289"/>
    </location>
</feature>
<keyword evidence="8" id="KW-0012">Acyltransferase</keyword>
<dbReference type="InterPro" id="IPR042099">
    <property type="entry name" value="ANL_N_sf"/>
</dbReference>
<dbReference type="NCBIfam" id="NF045894">
    <property type="entry name" value="PKS_plus_SDR"/>
    <property type="match status" value="1"/>
</dbReference>
<feature type="domain" description="PKS/mFAS DH" evidence="12">
    <location>
        <begin position="2002"/>
        <end position="2281"/>
    </location>
</feature>
<dbReference type="SUPFAM" id="SSF53901">
    <property type="entry name" value="Thiolase-like"/>
    <property type="match status" value="3"/>
</dbReference>
<comment type="caution">
    <text evidence="9">Lacks conserved residue(s) required for the propagation of feature annotation.</text>
</comment>
<dbReference type="InterPro" id="IPR016036">
    <property type="entry name" value="Malonyl_transacylase_ACP-bd"/>
</dbReference>
<dbReference type="Gene3D" id="3.10.129.110">
    <property type="entry name" value="Polyketide synthase dehydratase"/>
    <property type="match status" value="1"/>
</dbReference>
<evidence type="ECO:0000256" key="7">
    <source>
        <dbReference type="ARBA" id="ARBA00023268"/>
    </source>
</evidence>
<accession>A0A1H5B9U1</accession>
<dbReference type="Pfam" id="PF13193">
    <property type="entry name" value="AMP-binding_C"/>
    <property type="match status" value="1"/>
</dbReference>
<keyword evidence="7" id="KW-0511">Multifunctional enzyme</keyword>
<dbReference type="Gene3D" id="3.30.300.30">
    <property type="match status" value="1"/>
</dbReference>
<dbReference type="InterPro" id="IPR050091">
    <property type="entry name" value="PKS_NRPS_Biosynth_Enz"/>
</dbReference>
<keyword evidence="2" id="KW-0596">Phosphopantetheine</keyword>
<evidence type="ECO:0000256" key="1">
    <source>
        <dbReference type="ARBA" id="ARBA00004792"/>
    </source>
</evidence>